<organism evidence="1">
    <name type="scientific">Ciona intestinalis</name>
    <name type="common">Transparent sea squirt</name>
    <name type="synonym">Ascidia intestinalis</name>
    <dbReference type="NCBI Taxonomy" id="7719"/>
    <lineage>
        <taxon>Eukaryota</taxon>
        <taxon>Metazoa</taxon>
        <taxon>Chordata</taxon>
        <taxon>Tunicata</taxon>
        <taxon>Ascidiacea</taxon>
        <taxon>Phlebobranchia</taxon>
        <taxon>Cionidae</taxon>
        <taxon>Ciona</taxon>
    </lineage>
</organism>
<dbReference type="HOGENOM" id="CLU_1307316_0_0_1"/>
<accession>Q1RL99</accession>
<dbReference type="SUPFAM" id="SSF57756">
    <property type="entry name" value="Retrovirus zinc finger-like domains"/>
    <property type="match status" value="1"/>
</dbReference>
<dbReference type="GeneTree" id="ENSGT00530000063983"/>
<sequence>MPQSSYAAKVSAPSLMRRAACLAVRTINIMVEEELCKLVKEVDFALEKLVGIASKKGNLVDFTCKDRAGAIELTDKLSKHGSIKAVRLYESTKTRVAIGWVPIPMENEAIKKFVETHFCKVDYIYSKKNKLGLLSGLRILNIETKDIKENPIPSYINIDGFECYVSYTGQSITCKYCQKPGHKQAECPVRTKDYPSLSQQAEGGNDTNSNQN</sequence>
<keyword evidence="3" id="KW-1185">Reference proteome</keyword>
<proteinExistence type="evidence at transcript level"/>
<gene>
    <name evidence="1" type="primary">Ci-ZF(CCHC)-19</name>
</gene>
<reference evidence="1" key="2">
    <citation type="journal article" date="2006" name="Dev. Biol.">
        <title>Systematic analysis of embryonic expression profiles of zinc finger genes in Ciona intestinalis.</title>
        <authorList>
            <person name="Miwata K."/>
            <person name="Chiba T."/>
            <person name="Horii R."/>
            <person name="Yamada L."/>
            <person name="Kubo A."/>
            <person name="Miyamura D."/>
            <person name="Satoh N."/>
            <person name="Satou Y."/>
        </authorList>
    </citation>
    <scope>NUCLEOTIDE SEQUENCE</scope>
</reference>
<dbReference type="GeneID" id="100170058"/>
<reference evidence="2" key="3">
    <citation type="journal article" date="2008" name="Genome Biol.">
        <title>Improved genome assembly and evidence-based global gene model set for the chordate Ciona intestinalis: new insight into intron and operon populations.</title>
        <authorList>
            <person name="Satou Y."/>
            <person name="Mineta K."/>
            <person name="Ogasawara M."/>
            <person name="Sasakura Y."/>
            <person name="Shoguchi E."/>
            <person name="Ueno K."/>
            <person name="Yamada L."/>
            <person name="Matsumoto J."/>
            <person name="Wasserscheid J."/>
            <person name="Dewar K."/>
            <person name="Wiley G.B."/>
            <person name="Macmil S.L."/>
            <person name="Roe B.A."/>
            <person name="Zeller R.W."/>
            <person name="Hastings K.E."/>
            <person name="Lemaire P."/>
            <person name="Lindquist E."/>
            <person name="Endo T."/>
            <person name="Hotta K."/>
            <person name="Inaba K."/>
        </authorList>
    </citation>
    <scope>NUCLEOTIDE SEQUENCE [LARGE SCALE GENOMIC DNA]</scope>
    <source>
        <strain evidence="2">wild type</strain>
    </source>
</reference>
<reference evidence="2" key="4">
    <citation type="submission" date="2025-05" db="UniProtKB">
        <authorList>
            <consortium name="Ensembl"/>
        </authorList>
    </citation>
    <scope>IDENTIFICATION</scope>
</reference>
<dbReference type="KEGG" id="cin:100170058"/>
<evidence type="ECO:0000313" key="1">
    <source>
        <dbReference type="EMBL" id="FAA00166.1"/>
    </source>
</evidence>
<dbReference type="OrthoDB" id="10231779at2759"/>
<dbReference type="InterPro" id="IPR036875">
    <property type="entry name" value="Znf_CCHC_sf"/>
</dbReference>
<reference evidence="3" key="1">
    <citation type="journal article" date="2002" name="Science">
        <title>The draft genome of Ciona intestinalis: insights into chordate and vertebrate origins.</title>
        <authorList>
            <person name="Dehal P."/>
            <person name="Satou Y."/>
            <person name="Campbell R.K."/>
            <person name="Chapman J."/>
            <person name="Degnan B."/>
            <person name="De Tomaso A."/>
            <person name="Davidson B."/>
            <person name="Di Gregorio A."/>
            <person name="Gelpke M."/>
            <person name="Goodstein D.M."/>
            <person name="Harafuji N."/>
            <person name="Hastings K.E."/>
            <person name="Ho I."/>
            <person name="Hotta K."/>
            <person name="Huang W."/>
            <person name="Kawashima T."/>
            <person name="Lemaire P."/>
            <person name="Martinez D."/>
            <person name="Meinertzhagen I.A."/>
            <person name="Necula S."/>
            <person name="Nonaka M."/>
            <person name="Putnam N."/>
            <person name="Rash S."/>
            <person name="Saiga H."/>
            <person name="Satake M."/>
            <person name="Terry A."/>
            <person name="Yamada L."/>
            <person name="Wang H.G."/>
            <person name="Awazu S."/>
            <person name="Azumi K."/>
            <person name="Boore J."/>
            <person name="Branno M."/>
            <person name="Chin-Bow S."/>
            <person name="DeSantis R."/>
            <person name="Doyle S."/>
            <person name="Francino P."/>
            <person name="Keys D.N."/>
            <person name="Haga S."/>
            <person name="Hayashi H."/>
            <person name="Hino K."/>
            <person name="Imai K.S."/>
            <person name="Inaba K."/>
            <person name="Kano S."/>
            <person name="Kobayashi K."/>
            <person name="Kobayashi M."/>
            <person name="Lee B.I."/>
            <person name="Makabe K.W."/>
            <person name="Manohar C."/>
            <person name="Matassi G."/>
            <person name="Medina M."/>
            <person name="Mochizuki Y."/>
            <person name="Mount S."/>
            <person name="Morishita T."/>
            <person name="Miura S."/>
            <person name="Nakayama A."/>
            <person name="Nishizaka S."/>
            <person name="Nomoto H."/>
            <person name="Ohta F."/>
            <person name="Oishi K."/>
            <person name="Rigoutsos I."/>
            <person name="Sano M."/>
            <person name="Sasaki A."/>
            <person name="Sasakura Y."/>
            <person name="Shoguchi E."/>
            <person name="Shin-i T."/>
            <person name="Spagnuolo A."/>
            <person name="Stainier D."/>
            <person name="Suzuki M.M."/>
            <person name="Tassy O."/>
            <person name="Takatori N."/>
            <person name="Tokuoka M."/>
            <person name="Yagi K."/>
            <person name="Yoshizaki F."/>
            <person name="Wada S."/>
            <person name="Zhang C."/>
            <person name="Hyatt P.D."/>
            <person name="Larimer F."/>
            <person name="Detter C."/>
            <person name="Doggett N."/>
            <person name="Glavina T."/>
            <person name="Hawkins T."/>
            <person name="Richardson P."/>
            <person name="Lucas S."/>
            <person name="Kohara Y."/>
            <person name="Levine M."/>
            <person name="Satoh N."/>
            <person name="Rokhsar D.S."/>
        </authorList>
    </citation>
    <scope>NUCLEOTIDE SEQUENCE [LARGE SCALE GENOMIC DNA]</scope>
</reference>
<protein>
    <submittedName>
        <fullName evidence="1">Zinc finger protein</fullName>
    </submittedName>
</protein>
<dbReference type="EMBL" id="EAAA01000223">
    <property type="status" value="NOT_ANNOTATED_CDS"/>
    <property type="molecule type" value="Genomic_DNA"/>
</dbReference>
<dbReference type="Proteomes" id="UP000008144">
    <property type="component" value="Chromosome 1"/>
</dbReference>
<evidence type="ECO:0000313" key="3">
    <source>
        <dbReference type="Proteomes" id="UP000008144"/>
    </source>
</evidence>
<dbReference type="Ensembl" id="ENSCINT00000033729.1">
    <property type="protein sequence ID" value="ENSCINP00000032776.1"/>
    <property type="gene ID" value="ENSCING00000024979.1"/>
</dbReference>
<dbReference type="GO" id="GO:0008270">
    <property type="term" value="F:zinc ion binding"/>
    <property type="evidence" value="ECO:0007669"/>
    <property type="project" value="InterPro"/>
</dbReference>
<accession>A0A1W2W9T7</accession>
<dbReference type="AlphaFoldDB" id="Q1RL99"/>
<dbReference type="CTD" id="100170058"/>
<dbReference type="EMBL" id="BR000135">
    <property type="protein sequence ID" value="FAA00166.1"/>
    <property type="molecule type" value="mRNA"/>
</dbReference>
<feature type="non-terminal residue" evidence="1">
    <location>
        <position position="1"/>
    </location>
</feature>
<evidence type="ECO:0000313" key="2">
    <source>
        <dbReference type="Ensembl" id="ENSCINP00000032776.1"/>
    </source>
</evidence>
<name>Q1RL99_CIOIN</name>
<dbReference type="GO" id="GO:0003676">
    <property type="term" value="F:nucleic acid binding"/>
    <property type="evidence" value="ECO:0007669"/>
    <property type="project" value="InterPro"/>
</dbReference>